<gene>
    <name evidence="2" type="ORF">D7Z94_03310</name>
</gene>
<dbReference type="PANTHER" id="PTHR43283">
    <property type="entry name" value="BETA-LACTAMASE-RELATED"/>
    <property type="match status" value="1"/>
</dbReference>
<accession>A0A3B0CAF6</accession>
<dbReference type="InterPro" id="IPR050789">
    <property type="entry name" value="Diverse_Enzym_Activities"/>
</dbReference>
<dbReference type="RefSeq" id="WP_120710082.1">
    <property type="nucleotide sequence ID" value="NZ_RBCJ01000001.1"/>
</dbReference>
<comment type="caution">
    <text evidence="2">The sequence shown here is derived from an EMBL/GenBank/DDBJ whole genome shotgun (WGS) entry which is preliminary data.</text>
</comment>
<keyword evidence="2" id="KW-0378">Hydrolase</keyword>
<keyword evidence="3" id="KW-1185">Reference proteome</keyword>
<dbReference type="Proteomes" id="UP000276603">
    <property type="component" value="Unassembled WGS sequence"/>
</dbReference>
<dbReference type="SUPFAM" id="SSF56601">
    <property type="entry name" value="beta-lactamase/transpeptidase-like"/>
    <property type="match status" value="1"/>
</dbReference>
<organism evidence="2 3">
    <name type="scientific">Ulvibacterium marinum</name>
    <dbReference type="NCBI Taxonomy" id="2419782"/>
    <lineage>
        <taxon>Bacteria</taxon>
        <taxon>Pseudomonadati</taxon>
        <taxon>Bacteroidota</taxon>
        <taxon>Flavobacteriia</taxon>
        <taxon>Flavobacteriales</taxon>
        <taxon>Flavobacteriaceae</taxon>
        <taxon>Ulvibacterium</taxon>
    </lineage>
</organism>
<sequence length="647" mass="71825">MAIISRMIKLFFLVISFLGVINIGGAQELGKLDRYLTEVYENHVIPGFSVVVVNNAGYLYAKGFGKEQLNLSAPFTKKSVNAIGSLTKSLTAMGIMQLVEQGNLELDEPLVKYLPWFGTANKDMSDKITVRMLLSNTSGLQASPEPTYDLSDKALEKLTRNLKGTFITKEPGFAYEYSNLGFSIAGYLISEVSGLPYKEYLDKRIFGPLEMKHTSTDPARFNAMGALEGHYHGIKSAYPASREKQFESGEYIPAGSFTRSTAEDIGKYLMALLNGGKHGNARMLSKKSITEMWSPNISFPGLTREEGGDDKPIHYGLGWMLSEIEGRKIVHHGGSTGKMSSMTMIDLTNNLAVTVLANLDLTFIDQYQYPTIYNIANNILHITAGDSVTSFGKPNIPDSSCNDFELEAVEAEKYLGNFVQVGGGDFWVNFGLSLHIKHQSAEGLEAIVTRGQDTINHFELDFASPSLAIGRSMGIPQKLQFKLTPDGQVKGLFCSGTEYKEVNEQRIQNYRTASIEGSLHFPIPNNWELQETPNGFVVRDPKNPSSRLWGYTRGLSRNKDLDARSDSISGPTSNRSPWFSIRKGQFVWKHQSTISSKNGQMEVCTIFISKMQDVPVYFKVSTKREDHTLVLQQVIMPLLNSLKVGSH</sequence>
<dbReference type="OrthoDB" id="9797709at2"/>
<evidence type="ECO:0000259" key="1">
    <source>
        <dbReference type="Pfam" id="PF00144"/>
    </source>
</evidence>
<feature type="domain" description="Beta-lactamase-related" evidence="1">
    <location>
        <begin position="32"/>
        <end position="361"/>
    </location>
</feature>
<reference evidence="2 3" key="1">
    <citation type="submission" date="2018-10" db="EMBL/GenBank/DDBJ databases">
        <title>Ulvibacterium marinum gen. nov., sp. nov., a novel marine bacterium of the family Flavobacteriaceae, isolated from a culture of the green alga Ulva prolifera.</title>
        <authorList>
            <person name="Zhang Z."/>
        </authorList>
    </citation>
    <scope>NUCLEOTIDE SEQUENCE [LARGE SCALE GENOMIC DNA]</scope>
    <source>
        <strain evidence="2 3">CCMM003</strain>
    </source>
</reference>
<dbReference type="Pfam" id="PF00144">
    <property type="entry name" value="Beta-lactamase"/>
    <property type="match status" value="1"/>
</dbReference>
<dbReference type="GO" id="GO:0016787">
    <property type="term" value="F:hydrolase activity"/>
    <property type="evidence" value="ECO:0007669"/>
    <property type="project" value="UniProtKB-KW"/>
</dbReference>
<evidence type="ECO:0000313" key="2">
    <source>
        <dbReference type="EMBL" id="RKN82882.1"/>
    </source>
</evidence>
<protein>
    <submittedName>
        <fullName evidence="2">Class A beta-lactamase-related serine hydrolase</fullName>
    </submittedName>
</protein>
<evidence type="ECO:0000313" key="3">
    <source>
        <dbReference type="Proteomes" id="UP000276603"/>
    </source>
</evidence>
<dbReference type="Gene3D" id="3.40.710.10">
    <property type="entry name" value="DD-peptidase/beta-lactamase superfamily"/>
    <property type="match status" value="1"/>
</dbReference>
<dbReference type="InterPro" id="IPR012338">
    <property type="entry name" value="Beta-lactam/transpept-like"/>
</dbReference>
<proteinExistence type="predicted"/>
<dbReference type="AlphaFoldDB" id="A0A3B0CAF6"/>
<name>A0A3B0CAF6_9FLAO</name>
<dbReference type="EMBL" id="RBCJ01000001">
    <property type="protein sequence ID" value="RKN82882.1"/>
    <property type="molecule type" value="Genomic_DNA"/>
</dbReference>
<dbReference type="InterPro" id="IPR001466">
    <property type="entry name" value="Beta-lactam-related"/>
</dbReference>